<accession>A0AC34GPE9</accession>
<organism evidence="1 2">
    <name type="scientific">Panagrolaimus sp. ES5</name>
    <dbReference type="NCBI Taxonomy" id="591445"/>
    <lineage>
        <taxon>Eukaryota</taxon>
        <taxon>Metazoa</taxon>
        <taxon>Ecdysozoa</taxon>
        <taxon>Nematoda</taxon>
        <taxon>Chromadorea</taxon>
        <taxon>Rhabditida</taxon>
        <taxon>Tylenchina</taxon>
        <taxon>Panagrolaimomorpha</taxon>
        <taxon>Panagrolaimoidea</taxon>
        <taxon>Panagrolaimidae</taxon>
        <taxon>Panagrolaimus</taxon>
    </lineage>
</organism>
<dbReference type="Proteomes" id="UP000887579">
    <property type="component" value="Unplaced"/>
</dbReference>
<sequence length="190" mass="21278">MMSTFIFFAAALFLLFFYNVNAFDEPACNVSLEASETEIHAVLARDRYINFTGWTPNRTEITGKGAESISYGYLREMILHLTSVSDDGKNGNINARVFLTALGYKTFVYEISNCKPDGSCPKLLERFLKFKLFDGGIKIDQIDVLQTGMRNTESSCTKQRSGIPQSDGLLIEIDCKTTDVKKILVKCVPK</sequence>
<evidence type="ECO:0000313" key="1">
    <source>
        <dbReference type="Proteomes" id="UP000887579"/>
    </source>
</evidence>
<proteinExistence type="predicted"/>
<reference evidence="2" key="1">
    <citation type="submission" date="2022-11" db="UniProtKB">
        <authorList>
            <consortium name="WormBaseParasite"/>
        </authorList>
    </citation>
    <scope>IDENTIFICATION</scope>
</reference>
<dbReference type="WBParaSite" id="ES5_v2.g629.t1">
    <property type="protein sequence ID" value="ES5_v2.g629.t1"/>
    <property type="gene ID" value="ES5_v2.g629"/>
</dbReference>
<protein>
    <submittedName>
        <fullName evidence="2">Uncharacterized protein</fullName>
    </submittedName>
</protein>
<name>A0AC34GPE9_9BILA</name>
<evidence type="ECO:0000313" key="2">
    <source>
        <dbReference type="WBParaSite" id="ES5_v2.g629.t1"/>
    </source>
</evidence>